<feature type="transmembrane region" description="Helical" evidence="12">
    <location>
        <begin position="66"/>
        <end position="88"/>
    </location>
</feature>
<keyword evidence="6" id="KW-0547">Nucleotide-binding</keyword>
<dbReference type="GO" id="GO:1902600">
    <property type="term" value="P:proton transmembrane transport"/>
    <property type="evidence" value="ECO:0007669"/>
    <property type="project" value="TreeGrafter"/>
</dbReference>
<dbReference type="Gene3D" id="3.40.1110.10">
    <property type="entry name" value="Calcium-transporting ATPase, cytoplasmic domain N"/>
    <property type="match status" value="1"/>
</dbReference>
<evidence type="ECO:0000313" key="15">
    <source>
        <dbReference type="Proteomes" id="UP001156215"/>
    </source>
</evidence>
<dbReference type="Proteomes" id="UP001156215">
    <property type="component" value="Chromosome"/>
</dbReference>
<dbReference type="GO" id="GO:0030007">
    <property type="term" value="P:intracellular potassium ion homeostasis"/>
    <property type="evidence" value="ECO:0007669"/>
    <property type="project" value="TreeGrafter"/>
</dbReference>
<evidence type="ECO:0000259" key="13">
    <source>
        <dbReference type="SMART" id="SM00831"/>
    </source>
</evidence>
<dbReference type="InterPro" id="IPR036412">
    <property type="entry name" value="HAD-like_sf"/>
</dbReference>
<evidence type="ECO:0000256" key="3">
    <source>
        <dbReference type="ARBA" id="ARBA00022475"/>
    </source>
</evidence>
<dbReference type="FunFam" id="3.40.50.1000:FF:000001">
    <property type="entry name" value="Phospholipid-transporting ATPase IC"/>
    <property type="match status" value="1"/>
</dbReference>
<dbReference type="Gene3D" id="3.40.50.1000">
    <property type="entry name" value="HAD superfamily/HAD-like"/>
    <property type="match status" value="1"/>
</dbReference>
<organism evidence="14 15">
    <name type="scientific">Oxalobacter vibrioformis</name>
    <dbReference type="NCBI Taxonomy" id="933080"/>
    <lineage>
        <taxon>Bacteria</taxon>
        <taxon>Pseudomonadati</taxon>
        <taxon>Pseudomonadota</taxon>
        <taxon>Betaproteobacteria</taxon>
        <taxon>Burkholderiales</taxon>
        <taxon>Oxalobacteraceae</taxon>
        <taxon>Oxalobacter</taxon>
    </lineage>
</organism>
<keyword evidence="3" id="KW-1003">Cell membrane</keyword>
<dbReference type="InterPro" id="IPR023298">
    <property type="entry name" value="ATPase_P-typ_TM_dom_sf"/>
</dbReference>
<dbReference type="InterPro" id="IPR018303">
    <property type="entry name" value="ATPase_P-typ_P_site"/>
</dbReference>
<evidence type="ECO:0000313" key="14">
    <source>
        <dbReference type="EMBL" id="WAW09673.1"/>
    </source>
</evidence>
<evidence type="ECO:0000256" key="8">
    <source>
        <dbReference type="ARBA" id="ARBA00022842"/>
    </source>
</evidence>
<keyword evidence="15" id="KW-1185">Reference proteome</keyword>
<dbReference type="Pfam" id="PF00122">
    <property type="entry name" value="E1-E2_ATPase"/>
    <property type="match status" value="1"/>
</dbReference>
<evidence type="ECO:0000256" key="11">
    <source>
        <dbReference type="ARBA" id="ARBA00023136"/>
    </source>
</evidence>
<dbReference type="SFLD" id="SFLDF00027">
    <property type="entry name" value="p-type_atpase"/>
    <property type="match status" value="1"/>
</dbReference>
<evidence type="ECO:0000256" key="5">
    <source>
        <dbReference type="ARBA" id="ARBA00022692"/>
    </source>
</evidence>
<comment type="subcellular location">
    <subcellularLocation>
        <location evidence="1">Cell membrane</location>
        <topology evidence="1">Multi-pass membrane protein</topology>
    </subcellularLocation>
</comment>
<dbReference type="GO" id="GO:0036376">
    <property type="term" value="P:sodium ion export across plasma membrane"/>
    <property type="evidence" value="ECO:0007669"/>
    <property type="project" value="TreeGrafter"/>
</dbReference>
<evidence type="ECO:0000256" key="12">
    <source>
        <dbReference type="SAM" id="Phobius"/>
    </source>
</evidence>
<dbReference type="SFLD" id="SFLDG00002">
    <property type="entry name" value="C1.7:_P-type_atpase_like"/>
    <property type="match status" value="1"/>
</dbReference>
<evidence type="ECO:0000256" key="1">
    <source>
        <dbReference type="ARBA" id="ARBA00004651"/>
    </source>
</evidence>
<dbReference type="SUPFAM" id="SSF81660">
    <property type="entry name" value="Metal cation-transporting ATPase, ATP-binding domain N"/>
    <property type="match status" value="1"/>
</dbReference>
<feature type="transmembrane region" description="Helical" evidence="12">
    <location>
        <begin position="875"/>
        <end position="894"/>
    </location>
</feature>
<protein>
    <submittedName>
        <fullName evidence="14">Cation-transporting P-type ATPase</fullName>
    </submittedName>
</protein>
<gene>
    <name evidence="14" type="ORF">NB640_10635</name>
</gene>
<dbReference type="Gene3D" id="2.70.150.10">
    <property type="entry name" value="Calcium-transporting ATPase, cytoplasmic transduction domain A"/>
    <property type="match status" value="1"/>
</dbReference>
<dbReference type="InterPro" id="IPR050510">
    <property type="entry name" value="Cation_transp_ATPase_P-type"/>
</dbReference>
<keyword evidence="9" id="KW-1278">Translocase</keyword>
<dbReference type="InterPro" id="IPR023214">
    <property type="entry name" value="HAD_sf"/>
</dbReference>
<comment type="similarity">
    <text evidence="2">Belongs to the cation transport ATPase (P-type) (TC 3.A.3) family. Type IIA subfamily.</text>
</comment>
<evidence type="ECO:0000256" key="9">
    <source>
        <dbReference type="ARBA" id="ARBA00022967"/>
    </source>
</evidence>
<evidence type="ECO:0000256" key="10">
    <source>
        <dbReference type="ARBA" id="ARBA00022989"/>
    </source>
</evidence>
<dbReference type="SUPFAM" id="SSF56784">
    <property type="entry name" value="HAD-like"/>
    <property type="match status" value="1"/>
</dbReference>
<dbReference type="RefSeq" id="WP_269308677.1">
    <property type="nucleotide sequence ID" value="NZ_CP098242.1"/>
</dbReference>
<feature type="transmembrane region" description="Helical" evidence="12">
    <location>
        <begin position="735"/>
        <end position="755"/>
    </location>
</feature>
<sequence>MINKKKNAKTPVASDFSWHSHSVEDVRAYLNVPPEGLQLEEIQRRQQLYGPNSLTLTKPPSALHRFFMQFHNALIYVLLFAAIMTAFMKHWVDTGVILGVVLINAIIGFVQEGKAASAMESIRKMLSLQATILRGGRRFTVLSESLVPGDIVSLVSGDRIPADIRLMEENNFSVDESALTGESAPVEKSTGTVDEDASLGDRTNMVYSGTLVTYGTAVGIVVATGDKTEFGRIGKLLNEMEDIATPLLRQIGNFGKWLTVGILILSVVTFFIGVFIRDHEIGDMMLMSVALAVSAIPEGLPAVMTITLALGVQRMARKHAIVRQLPAVETLGSVTVICSDKTGTLTRNEMTVQTLVTADRVYEVSGTGYYPEGGFSVDGKPVALQECPELHHIAHASVLCNDSSLNQKNEEWFVAGDPTEGALLSLAMKAGLDPAVEKARMPRNDAIPFESQHRFMATLNHTHRGERFIYVKGAPERLMVMCTMESDLECGARPINFSYWEKRINEIALSGQRTLAIAMKPVDGSQNELDFRDVETGMILMGVFGIIDPPRDESVEAVRHCHSAGIRVVMITGDHAETARVIGERLGIGIAKRPVMGAEIEEKSDEELQQIVRDVDVFARASPEHKLRLVQALQANGEITAMTGDGVNDAPALKRADVGLAMGLKGTEAAKEAAGIILADDNFATIVCAVREGRRIYDNLKKSILFLLPTNGSQTFVVMAAVFMDMALPLTSKQILWINMITSVTLCIALTFEPVEKNIMRRKPRNTREAAVPGYMIWRIFFTSVILMAAALMLFHWELDRGKSIEVARTIAGNTIIVGQMFYLVSCRFLYETSLSVRALTGNKSIWIAIAVLIALQLLYTYTPTMHNLFGTDNLTLKEWMLVICVGITTFFLMELDKFFQRKLAEKRDAIVA</sequence>
<name>A0A9E9P357_9BURK</name>
<dbReference type="SUPFAM" id="SSF81665">
    <property type="entry name" value="Calcium ATPase, transmembrane domain M"/>
    <property type="match status" value="1"/>
</dbReference>
<dbReference type="InterPro" id="IPR006068">
    <property type="entry name" value="ATPase_P-typ_cation-transptr_C"/>
</dbReference>
<dbReference type="InterPro" id="IPR008250">
    <property type="entry name" value="ATPase_P-typ_transduc_dom_A_sf"/>
</dbReference>
<dbReference type="KEGG" id="ovb:NB640_10635"/>
<dbReference type="GO" id="GO:0016887">
    <property type="term" value="F:ATP hydrolysis activity"/>
    <property type="evidence" value="ECO:0007669"/>
    <property type="project" value="InterPro"/>
</dbReference>
<dbReference type="Pfam" id="PF13246">
    <property type="entry name" value="Cation_ATPase"/>
    <property type="match status" value="1"/>
</dbReference>
<dbReference type="InterPro" id="IPR059000">
    <property type="entry name" value="ATPase_P-type_domA"/>
</dbReference>
<keyword evidence="8" id="KW-0460">Magnesium</keyword>
<keyword evidence="7" id="KW-0067">ATP-binding</keyword>
<evidence type="ECO:0000256" key="4">
    <source>
        <dbReference type="ARBA" id="ARBA00022553"/>
    </source>
</evidence>
<dbReference type="PANTHER" id="PTHR43294">
    <property type="entry name" value="SODIUM/POTASSIUM-TRANSPORTING ATPASE SUBUNIT ALPHA"/>
    <property type="match status" value="1"/>
</dbReference>
<feature type="transmembrane region" description="Helical" evidence="12">
    <location>
        <begin position="776"/>
        <end position="795"/>
    </location>
</feature>
<dbReference type="PANTHER" id="PTHR43294:SF21">
    <property type="entry name" value="CATION TRANSPORTING ATPASE"/>
    <property type="match status" value="1"/>
</dbReference>
<dbReference type="EMBL" id="CP098242">
    <property type="protein sequence ID" value="WAW09673.1"/>
    <property type="molecule type" value="Genomic_DNA"/>
</dbReference>
<dbReference type="PRINTS" id="PR00120">
    <property type="entry name" value="HATPASE"/>
</dbReference>
<dbReference type="InterPro" id="IPR023299">
    <property type="entry name" value="ATPase_P-typ_cyto_dom_N"/>
</dbReference>
<feature type="transmembrane region" description="Helical" evidence="12">
    <location>
        <begin position="257"/>
        <end position="276"/>
    </location>
</feature>
<dbReference type="Gene3D" id="1.20.1110.10">
    <property type="entry name" value="Calcium-transporting ATPase, transmembrane domain"/>
    <property type="match status" value="1"/>
</dbReference>
<dbReference type="InterPro" id="IPR001757">
    <property type="entry name" value="P_typ_ATPase"/>
</dbReference>
<keyword evidence="4" id="KW-0597">Phosphoprotein</keyword>
<feature type="transmembrane region" description="Helical" evidence="12">
    <location>
        <begin position="288"/>
        <end position="310"/>
    </location>
</feature>
<dbReference type="SMART" id="SM00831">
    <property type="entry name" value="Cation_ATPase_N"/>
    <property type="match status" value="1"/>
</dbReference>
<evidence type="ECO:0000256" key="2">
    <source>
        <dbReference type="ARBA" id="ARBA00005675"/>
    </source>
</evidence>
<dbReference type="GO" id="GO:1990573">
    <property type="term" value="P:potassium ion import across plasma membrane"/>
    <property type="evidence" value="ECO:0007669"/>
    <property type="project" value="TreeGrafter"/>
</dbReference>
<dbReference type="FunFam" id="2.70.150.10:FF:000160">
    <property type="entry name" value="Sarcoplasmic/endoplasmic reticulum calcium ATPase 1"/>
    <property type="match status" value="1"/>
</dbReference>
<dbReference type="InterPro" id="IPR044492">
    <property type="entry name" value="P_typ_ATPase_HD_dom"/>
</dbReference>
<reference evidence="14" key="1">
    <citation type="journal article" date="2022" name="Front. Microbiol.">
        <title>New perspectives on an old grouping: The genomic and phenotypic variability of Oxalobacter formigenes and the implications for calcium oxalate stone prevention.</title>
        <authorList>
            <person name="Chmiel J.A."/>
            <person name="Carr C."/>
            <person name="Stuivenberg G.A."/>
            <person name="Venema R."/>
            <person name="Chanyi R.M."/>
            <person name="Al K.F."/>
            <person name="Giguere D."/>
            <person name="Say H."/>
            <person name="Akouris P.P."/>
            <person name="Dominguez Romero S.A."/>
            <person name="Kwong A."/>
            <person name="Tai V."/>
            <person name="Koval S.F."/>
            <person name="Razvi H."/>
            <person name="Bjazevic J."/>
            <person name="Burton J.P."/>
        </authorList>
    </citation>
    <scope>NUCLEOTIDE SEQUENCE</scope>
    <source>
        <strain evidence="14">WoOx3</strain>
    </source>
</reference>
<evidence type="ECO:0000256" key="7">
    <source>
        <dbReference type="ARBA" id="ARBA00022840"/>
    </source>
</evidence>
<feature type="domain" description="Cation-transporting P-type ATPase N-terminal" evidence="13">
    <location>
        <begin position="17"/>
        <end position="90"/>
    </location>
</feature>
<feature type="transmembrane region" description="Helical" evidence="12">
    <location>
        <begin position="94"/>
        <end position="110"/>
    </location>
</feature>
<keyword evidence="10 12" id="KW-1133">Transmembrane helix</keyword>
<dbReference type="GO" id="GO:0005391">
    <property type="term" value="F:P-type sodium:potassium-exchanging transporter activity"/>
    <property type="evidence" value="ECO:0007669"/>
    <property type="project" value="TreeGrafter"/>
</dbReference>
<dbReference type="PROSITE" id="PS00154">
    <property type="entry name" value="ATPASE_E1_E2"/>
    <property type="match status" value="1"/>
</dbReference>
<feature type="transmembrane region" description="Helical" evidence="12">
    <location>
        <begin position="846"/>
        <end position="863"/>
    </location>
</feature>
<dbReference type="CDD" id="cd02080">
    <property type="entry name" value="P-type_ATPase_cation"/>
    <property type="match status" value="1"/>
</dbReference>
<keyword evidence="5 12" id="KW-0812">Transmembrane</keyword>
<dbReference type="Pfam" id="PF00689">
    <property type="entry name" value="Cation_ATPase_C"/>
    <property type="match status" value="1"/>
</dbReference>
<dbReference type="SUPFAM" id="SSF81653">
    <property type="entry name" value="Calcium ATPase, transduction domain A"/>
    <property type="match status" value="1"/>
</dbReference>
<dbReference type="SFLD" id="SFLDS00003">
    <property type="entry name" value="Haloacid_Dehalogenase"/>
    <property type="match status" value="1"/>
</dbReference>
<dbReference type="AlphaFoldDB" id="A0A9E9P357"/>
<dbReference type="Pfam" id="PF00690">
    <property type="entry name" value="Cation_ATPase_N"/>
    <property type="match status" value="1"/>
</dbReference>
<feature type="transmembrane region" description="Helical" evidence="12">
    <location>
        <begin position="704"/>
        <end position="723"/>
    </location>
</feature>
<dbReference type="PRINTS" id="PR00119">
    <property type="entry name" value="CATATPASE"/>
</dbReference>
<dbReference type="InterPro" id="IPR004014">
    <property type="entry name" value="ATPase_P-typ_cation-transptr_N"/>
</dbReference>
<accession>A0A9E9P357</accession>
<dbReference type="NCBIfam" id="TIGR01494">
    <property type="entry name" value="ATPase_P-type"/>
    <property type="match status" value="2"/>
</dbReference>
<evidence type="ECO:0000256" key="6">
    <source>
        <dbReference type="ARBA" id="ARBA00022741"/>
    </source>
</evidence>
<feature type="transmembrane region" description="Helical" evidence="12">
    <location>
        <begin position="807"/>
        <end position="825"/>
    </location>
</feature>
<dbReference type="GO" id="GO:0006883">
    <property type="term" value="P:intracellular sodium ion homeostasis"/>
    <property type="evidence" value="ECO:0007669"/>
    <property type="project" value="TreeGrafter"/>
</dbReference>
<dbReference type="GO" id="GO:0005524">
    <property type="term" value="F:ATP binding"/>
    <property type="evidence" value="ECO:0007669"/>
    <property type="project" value="UniProtKB-KW"/>
</dbReference>
<keyword evidence="11 12" id="KW-0472">Membrane</keyword>
<dbReference type="GO" id="GO:0005886">
    <property type="term" value="C:plasma membrane"/>
    <property type="evidence" value="ECO:0007669"/>
    <property type="project" value="UniProtKB-SubCell"/>
</dbReference>
<proteinExistence type="inferred from homology"/>